<dbReference type="InterPro" id="IPR037205">
    <property type="entry name" value="ChaB_sf"/>
</dbReference>
<dbReference type="InterPro" id="IPR009317">
    <property type="entry name" value="ChaB"/>
</dbReference>
<sequence>MPWSKNKDLPDSVKVLPAGAQTVFRNAANSHFDSHPADETGAMQVGWGAVKNAGYKKMDDGKWAKTEKTESEGILKVEKIGDFYALHLKQEDDFQANSFDEIVLESSNGIKAVVGKLKGTSTVVTKTVLVPASDDWDETAAVEWVTNYYLKKKKKESDGFEYDVESSTLLHESLGMPISEMQVDELTRTVNVNLIKTGWSINGNYWQKKHLDQIAEAINLHQRKKSFVGHSESKLGRSVTKEWMAMLSDPLVEKTSDGQFVLRAKAHVFEFPDEAKALWERIVKYPEAVGMSVDAFVTGKRGEAEGRKGFIPEDVTKFMSADFVDYASAGGGVRVGESIGKIFVSENEEENMNLFEGVLMQMKALKDAERQLWDLNYAFEDYCNQTIRNKDLTPDEKKVKIEAAVADLAVELKKIKFPVIEPGGGTKSAEAKESIHVKEEVITMEVKTVAELITAFPQLTEALKAKAIEDFKAEQKLTENSKQVDALFKENEDLKKANTELDAKLKALEAVTAEDKRKLETFESEKKLAEKATKIDKLLEDSKIVKEAITDEFKKSLFKVEEGEKFETEINALIADRVGVWNRAKGVKSTTGFGEKNLQDASHKQESQGSKLDEQFNKQFPTLAKK</sequence>
<keyword evidence="1" id="KW-0175">Coiled coil</keyword>
<reference evidence="3 4" key="1">
    <citation type="journal article" date="2017" name="ISME J.">
        <title>Energy and carbon metabolisms in a deep terrestrial subsurface fluid microbial community.</title>
        <authorList>
            <person name="Momper L."/>
            <person name="Jungbluth S.P."/>
            <person name="Lee M.D."/>
            <person name="Amend J.P."/>
        </authorList>
    </citation>
    <scope>NUCLEOTIDE SEQUENCE [LARGE SCALE GENOMIC DNA]</scope>
    <source>
        <strain evidence="3">SURF_46</strain>
    </source>
</reference>
<name>A0A3A4ZM25_UNCKA</name>
<dbReference type="Proteomes" id="UP000265540">
    <property type="component" value="Unassembled WGS sequence"/>
</dbReference>
<accession>A0A3A4ZM25</accession>
<proteinExistence type="predicted"/>
<dbReference type="SUPFAM" id="SSF140376">
    <property type="entry name" value="ChaB-like"/>
    <property type="match status" value="1"/>
</dbReference>
<feature type="region of interest" description="Disordered" evidence="2">
    <location>
        <begin position="590"/>
        <end position="626"/>
    </location>
</feature>
<evidence type="ECO:0000256" key="1">
    <source>
        <dbReference type="SAM" id="Coils"/>
    </source>
</evidence>
<feature type="compositionally biased region" description="Basic and acidic residues" evidence="2">
    <location>
        <begin position="597"/>
        <end position="616"/>
    </location>
</feature>
<evidence type="ECO:0000256" key="2">
    <source>
        <dbReference type="SAM" id="MobiDB-lite"/>
    </source>
</evidence>
<protein>
    <submittedName>
        <fullName evidence="3">Uncharacterized protein</fullName>
    </submittedName>
</protein>
<evidence type="ECO:0000313" key="3">
    <source>
        <dbReference type="EMBL" id="RJR27750.1"/>
    </source>
</evidence>
<comment type="caution">
    <text evidence="3">The sequence shown here is derived from an EMBL/GenBank/DDBJ whole genome shotgun (WGS) entry which is preliminary data.</text>
</comment>
<dbReference type="EMBL" id="QZJF01000007">
    <property type="protein sequence ID" value="RJR27750.1"/>
    <property type="molecule type" value="Genomic_DNA"/>
</dbReference>
<organism evidence="3 4">
    <name type="scientific">candidate division WWE3 bacterium</name>
    <dbReference type="NCBI Taxonomy" id="2053526"/>
    <lineage>
        <taxon>Bacteria</taxon>
        <taxon>Katanobacteria</taxon>
    </lineage>
</organism>
<dbReference type="AlphaFoldDB" id="A0A3A4ZM25"/>
<dbReference type="Pfam" id="PF06150">
    <property type="entry name" value="ChaB"/>
    <property type="match status" value="1"/>
</dbReference>
<dbReference type="Gene3D" id="1.10.1740.70">
    <property type="entry name" value="ChaB"/>
    <property type="match status" value="1"/>
</dbReference>
<gene>
    <name evidence="3" type="ORF">C4561_01460</name>
</gene>
<evidence type="ECO:0000313" key="4">
    <source>
        <dbReference type="Proteomes" id="UP000265540"/>
    </source>
</evidence>
<feature type="coiled-coil region" evidence="1">
    <location>
        <begin position="484"/>
        <end position="525"/>
    </location>
</feature>